<gene>
    <name evidence="2" type="ORF">NCTC11429_00797</name>
</gene>
<dbReference type="GeneID" id="78461587"/>
<dbReference type="Proteomes" id="UP000308196">
    <property type="component" value="Chromosome"/>
</dbReference>
<organism evidence="2 3">
    <name type="scientific">Sphingobacterium thalpophilum</name>
    <dbReference type="NCBI Taxonomy" id="259"/>
    <lineage>
        <taxon>Bacteria</taxon>
        <taxon>Pseudomonadati</taxon>
        <taxon>Bacteroidota</taxon>
        <taxon>Sphingobacteriia</taxon>
        <taxon>Sphingobacteriales</taxon>
        <taxon>Sphingobacteriaceae</taxon>
        <taxon>Sphingobacterium</taxon>
    </lineage>
</organism>
<dbReference type="InterPro" id="IPR041662">
    <property type="entry name" value="SusD-like_2"/>
</dbReference>
<proteinExistence type="predicted"/>
<dbReference type="AlphaFoldDB" id="A0A4U9UHZ5"/>
<evidence type="ECO:0000313" key="3">
    <source>
        <dbReference type="Proteomes" id="UP000308196"/>
    </source>
</evidence>
<keyword evidence="1" id="KW-0732">Signal</keyword>
<feature type="chain" id="PRO_5020674502" evidence="1">
    <location>
        <begin position="22"/>
        <end position="508"/>
    </location>
</feature>
<dbReference type="SUPFAM" id="SSF48452">
    <property type="entry name" value="TPR-like"/>
    <property type="match status" value="1"/>
</dbReference>
<dbReference type="InterPro" id="IPR011990">
    <property type="entry name" value="TPR-like_helical_dom_sf"/>
</dbReference>
<evidence type="ECO:0000313" key="2">
    <source>
        <dbReference type="EMBL" id="VTR31232.1"/>
    </source>
</evidence>
<dbReference type="Gene3D" id="1.25.40.390">
    <property type="match status" value="1"/>
</dbReference>
<dbReference type="PROSITE" id="PS51257">
    <property type="entry name" value="PROKAR_LIPOPROTEIN"/>
    <property type="match status" value="1"/>
</dbReference>
<dbReference type="KEGG" id="stha:NCTC11429_00797"/>
<accession>A0A4U9UHZ5</accession>
<protein>
    <submittedName>
        <fullName evidence="2">Starch-binding associating with outer membrane</fullName>
    </submittedName>
</protein>
<sequence length="508" mass="57951">MKRLWTSFALLALMATTGCSKFDEINTNPETPETVKSSQLATRIVLNLTRQSRTKGFMQPYMLTKSVIWSEARDANQYNGWSSYDLSLTGINDAHFMAKFAENEGLAKSYDALMHFARAMKFFDQTMHVGEIPYKEALKGETEKIYFPKYDSQKEVFLGILNELELADKLFSEGINFAGDPLFGGNTGRWRKIVNSFALHVLIQLSNKENDVDLQVKSRFKEILTKKPVFTSNDDNFQVTHSDKAGQTYPFYKIDNSFIIYPAVSTEIIDRLKQWKDRRLFYYANPSQLQLDNGKKAGDFDAYTGIDPAVLFSSISGIMKTKDYSRLNDRYTELVEGEPTQQLGYAHLCFVIAEAAARGWIADAAVDWYKKGIEASMTFIGNNTPNTAQYHHGMPLDAAYITAAVANYATAFPSAREGQIEAIITQKYLASFLQGLIIPYYDYRRTGYPKWKINPSSNMNVNEPSKIPVRWKYPNIEYEKNRANVNEAVKRQFNGEDEVNQVMWLLKP</sequence>
<dbReference type="EMBL" id="LR590484">
    <property type="protein sequence ID" value="VTR31232.1"/>
    <property type="molecule type" value="Genomic_DNA"/>
</dbReference>
<feature type="signal peptide" evidence="1">
    <location>
        <begin position="1"/>
        <end position="21"/>
    </location>
</feature>
<evidence type="ECO:0000256" key="1">
    <source>
        <dbReference type="SAM" id="SignalP"/>
    </source>
</evidence>
<dbReference type="STRING" id="1123265.GCA_000686625_02953"/>
<dbReference type="RefSeq" id="WP_028072544.1">
    <property type="nucleotide sequence ID" value="NZ_CP158797.1"/>
</dbReference>
<dbReference type="Pfam" id="PF12771">
    <property type="entry name" value="SusD-like_2"/>
    <property type="match status" value="1"/>
</dbReference>
<reference evidence="2 3" key="1">
    <citation type="submission" date="2019-05" db="EMBL/GenBank/DDBJ databases">
        <authorList>
            <consortium name="Pathogen Informatics"/>
        </authorList>
    </citation>
    <scope>NUCLEOTIDE SEQUENCE [LARGE SCALE GENOMIC DNA]</scope>
    <source>
        <strain evidence="2 3">NCTC11429</strain>
    </source>
</reference>
<name>A0A4U9UHZ5_9SPHI</name>